<dbReference type="AlphaFoldDB" id="A0A1R3KH71"/>
<feature type="compositionally biased region" description="Polar residues" evidence="1">
    <location>
        <begin position="283"/>
        <end position="295"/>
    </location>
</feature>
<evidence type="ECO:0000313" key="2">
    <source>
        <dbReference type="EMBL" id="OMP06442.1"/>
    </source>
</evidence>
<comment type="caution">
    <text evidence="2">The sequence shown here is derived from an EMBL/GenBank/DDBJ whole genome shotgun (WGS) entry which is preliminary data.</text>
</comment>
<feature type="region of interest" description="Disordered" evidence="1">
    <location>
        <begin position="260"/>
        <end position="339"/>
    </location>
</feature>
<reference evidence="3" key="1">
    <citation type="submission" date="2013-09" db="EMBL/GenBank/DDBJ databases">
        <title>Corchorus olitorius genome sequencing.</title>
        <authorList>
            <person name="Alam M."/>
            <person name="Haque M.S."/>
            <person name="Islam M.S."/>
            <person name="Emdad E.M."/>
            <person name="Islam M.M."/>
            <person name="Ahmed B."/>
            <person name="Halim A."/>
            <person name="Hossen Q.M.M."/>
            <person name="Hossain M.Z."/>
            <person name="Ahmed R."/>
            <person name="Khan M.M."/>
            <person name="Islam R."/>
            <person name="Rashid M.M."/>
            <person name="Khan S.A."/>
            <person name="Rahman M.S."/>
            <person name="Alam M."/>
            <person name="Yahiya A.S."/>
            <person name="Khan M.S."/>
            <person name="Azam M.S."/>
            <person name="Haque T."/>
            <person name="Lashkar M.Z.H."/>
            <person name="Akhand A.I."/>
            <person name="Morshed G."/>
            <person name="Roy S."/>
            <person name="Uddin K.S."/>
            <person name="Rabeya T."/>
            <person name="Hossain A.S."/>
            <person name="Chowdhury A."/>
            <person name="Snigdha A.R."/>
            <person name="Mortoza M.S."/>
            <person name="Matin S.A."/>
            <person name="Hoque S.M.E."/>
            <person name="Islam M.K."/>
            <person name="Roy D.K."/>
            <person name="Haider R."/>
            <person name="Moosa M.M."/>
            <person name="Elias S.M."/>
            <person name="Hasan A.M."/>
            <person name="Jahan S."/>
            <person name="Shafiuddin M."/>
            <person name="Mahmood N."/>
            <person name="Shommy N.S."/>
        </authorList>
    </citation>
    <scope>NUCLEOTIDE SEQUENCE [LARGE SCALE GENOMIC DNA]</scope>
    <source>
        <strain evidence="3">cv. O-4</strain>
    </source>
</reference>
<feature type="compositionally biased region" description="Polar residues" evidence="1">
    <location>
        <begin position="23"/>
        <end position="35"/>
    </location>
</feature>
<evidence type="ECO:0000313" key="3">
    <source>
        <dbReference type="Proteomes" id="UP000187203"/>
    </source>
</evidence>
<gene>
    <name evidence="2" type="ORF">COLO4_08128</name>
</gene>
<feature type="region of interest" description="Disordered" evidence="1">
    <location>
        <begin position="1"/>
        <end position="40"/>
    </location>
</feature>
<proteinExistence type="predicted"/>
<organism evidence="2 3">
    <name type="scientific">Corchorus olitorius</name>
    <dbReference type="NCBI Taxonomy" id="93759"/>
    <lineage>
        <taxon>Eukaryota</taxon>
        <taxon>Viridiplantae</taxon>
        <taxon>Streptophyta</taxon>
        <taxon>Embryophyta</taxon>
        <taxon>Tracheophyta</taxon>
        <taxon>Spermatophyta</taxon>
        <taxon>Magnoliopsida</taxon>
        <taxon>eudicotyledons</taxon>
        <taxon>Gunneridae</taxon>
        <taxon>Pentapetalae</taxon>
        <taxon>rosids</taxon>
        <taxon>malvids</taxon>
        <taxon>Malvales</taxon>
        <taxon>Malvaceae</taxon>
        <taxon>Grewioideae</taxon>
        <taxon>Apeibeae</taxon>
        <taxon>Corchorus</taxon>
    </lineage>
</organism>
<accession>A0A1R3KH71</accession>
<protein>
    <submittedName>
        <fullName evidence="2">Uncharacterized protein</fullName>
    </submittedName>
</protein>
<dbReference type="EMBL" id="AWUE01013611">
    <property type="protein sequence ID" value="OMP06442.1"/>
    <property type="molecule type" value="Genomic_DNA"/>
</dbReference>
<name>A0A1R3KH71_9ROSI</name>
<dbReference type="Proteomes" id="UP000187203">
    <property type="component" value="Unassembled WGS sequence"/>
</dbReference>
<feature type="compositionally biased region" description="Basic and acidic residues" evidence="1">
    <location>
        <begin position="313"/>
        <end position="328"/>
    </location>
</feature>
<sequence length="339" mass="38852">MEAGEEGDSEQNEQGSQEQSHETATNDSSGNTSEHQPVVDQGRVDSIETPSLTFSPLDFELEPILDLDETRHRLLNSNFDGVEHRVRMGTVLQILQEEHAKFESWCEDLVQQNHKLMEELQRRHFNDPFLQPTDNAPRWINLPEGGILYTNARLVNENGNQEGPTDRAESSRMGELRNRALGYKSPREIVFQVEMEIQRVFNHQEEEERIYRMQCNWLNNSEQTPAEAETNVAADNNSNVEEAAFVDSLLRNELSPIVDSGKKLSEDSQSSGQKRKREDGESETSSGRNLRQRLQQLEMAKLPVTNEEEKEDVDVKMMPKEAENDGLWRADPQQPPREP</sequence>
<keyword evidence="3" id="KW-1185">Reference proteome</keyword>
<feature type="compositionally biased region" description="Acidic residues" evidence="1">
    <location>
        <begin position="1"/>
        <end position="11"/>
    </location>
</feature>
<evidence type="ECO:0000256" key="1">
    <source>
        <dbReference type="SAM" id="MobiDB-lite"/>
    </source>
</evidence>